<feature type="region of interest" description="Disordered" evidence="1">
    <location>
        <begin position="186"/>
        <end position="226"/>
    </location>
</feature>
<comment type="caution">
    <text evidence="2">The sequence shown here is derived from an EMBL/GenBank/DDBJ whole genome shotgun (WGS) entry which is preliminary data.</text>
</comment>
<dbReference type="AlphaFoldDB" id="A0A2P6NKK0"/>
<gene>
    <name evidence="2" type="ORF">PROFUN_08034</name>
</gene>
<dbReference type="Proteomes" id="UP000241769">
    <property type="component" value="Unassembled WGS sequence"/>
</dbReference>
<evidence type="ECO:0000313" key="3">
    <source>
        <dbReference type="Proteomes" id="UP000241769"/>
    </source>
</evidence>
<feature type="region of interest" description="Disordered" evidence="1">
    <location>
        <begin position="138"/>
        <end position="174"/>
    </location>
</feature>
<dbReference type="InterPro" id="IPR037688">
    <property type="entry name" value="ZBBX"/>
</dbReference>
<protein>
    <submittedName>
        <fullName evidence="2">Uncharacterized protein</fullName>
    </submittedName>
</protein>
<evidence type="ECO:0000313" key="2">
    <source>
        <dbReference type="EMBL" id="PRP84449.1"/>
    </source>
</evidence>
<feature type="compositionally biased region" description="Basic and acidic residues" evidence="1">
    <location>
        <begin position="156"/>
        <end position="174"/>
    </location>
</feature>
<dbReference type="PANTHER" id="PTHR28634">
    <property type="entry name" value="ZINC FINGER B-BOX DOMAIN-CONTAINING PROTEIN 1"/>
    <property type="match status" value="1"/>
</dbReference>
<feature type="compositionally biased region" description="Basic and acidic residues" evidence="1">
    <location>
        <begin position="100"/>
        <end position="116"/>
    </location>
</feature>
<dbReference type="InParanoid" id="A0A2P6NKK0"/>
<feature type="region of interest" description="Disordered" evidence="1">
    <location>
        <begin position="71"/>
        <end position="123"/>
    </location>
</feature>
<name>A0A2P6NKK0_9EUKA</name>
<evidence type="ECO:0000256" key="1">
    <source>
        <dbReference type="SAM" id="MobiDB-lite"/>
    </source>
</evidence>
<sequence>MNSSGVKYLEMKLLCISLQLQCLSLCCRPDRKGLKSAQRKRMENELAALKEMNANGTYSLAALKGAIPLVKKSNKASTSKKPSKPPVDETKSKPNPPKPANREKQDKKPATVEQKVESSGGALFGVYDEDAGRESFAQALAEWRNVPTSQGGADKSTAETKERGGELLDGHYDEEANRRLFAQAVQEWRSGPTEEKGDDATSQQSTQEQGMQAQPLQNTSQADRIAQQLAFMDSASFLQRSSSDKAPNPNCFSRK</sequence>
<reference evidence="2 3" key="1">
    <citation type="journal article" date="2018" name="Genome Biol. Evol.">
        <title>Multiple Roots of Fruiting Body Formation in Amoebozoa.</title>
        <authorList>
            <person name="Hillmann F."/>
            <person name="Forbes G."/>
            <person name="Novohradska S."/>
            <person name="Ferling I."/>
            <person name="Riege K."/>
            <person name="Groth M."/>
            <person name="Westermann M."/>
            <person name="Marz M."/>
            <person name="Spaller T."/>
            <person name="Winckler T."/>
            <person name="Schaap P."/>
            <person name="Glockner G."/>
        </authorList>
    </citation>
    <scope>NUCLEOTIDE SEQUENCE [LARGE SCALE GENOMIC DNA]</scope>
    <source>
        <strain evidence="2 3">Jena</strain>
    </source>
</reference>
<dbReference type="EMBL" id="MDYQ01000062">
    <property type="protein sequence ID" value="PRP84449.1"/>
    <property type="molecule type" value="Genomic_DNA"/>
</dbReference>
<feature type="compositionally biased region" description="Polar residues" evidence="1">
    <location>
        <begin position="200"/>
        <end position="222"/>
    </location>
</feature>
<organism evidence="2 3">
    <name type="scientific">Planoprotostelium fungivorum</name>
    <dbReference type="NCBI Taxonomy" id="1890364"/>
    <lineage>
        <taxon>Eukaryota</taxon>
        <taxon>Amoebozoa</taxon>
        <taxon>Evosea</taxon>
        <taxon>Variosea</taxon>
        <taxon>Cavosteliida</taxon>
        <taxon>Cavosteliaceae</taxon>
        <taxon>Planoprotostelium</taxon>
    </lineage>
</organism>
<proteinExistence type="predicted"/>
<accession>A0A2P6NKK0</accession>
<keyword evidence="3" id="KW-1185">Reference proteome</keyword>
<dbReference type="PANTHER" id="PTHR28634:SF1">
    <property type="entry name" value="ZINC FINGER B-BOX DOMAIN-CONTAINING PROTEIN 1"/>
    <property type="match status" value="1"/>
</dbReference>